<evidence type="ECO:0000256" key="1">
    <source>
        <dbReference type="ARBA" id="ARBA00004429"/>
    </source>
</evidence>
<dbReference type="HAMAP" id="MF_01844">
    <property type="entry name" value="NhaA"/>
    <property type="match status" value="1"/>
</dbReference>
<keyword evidence="2" id="KW-1003">Cell membrane</keyword>
<protein>
    <submittedName>
        <fullName evidence="6">Uncharacterized protein</fullName>
    </submittedName>
</protein>
<evidence type="ECO:0000256" key="5">
    <source>
        <dbReference type="ARBA" id="ARBA00023136"/>
    </source>
</evidence>
<keyword evidence="3" id="KW-0812">Transmembrane</keyword>
<dbReference type="GO" id="GO:0005886">
    <property type="term" value="C:plasma membrane"/>
    <property type="evidence" value="ECO:0007669"/>
    <property type="project" value="UniProtKB-SubCell"/>
</dbReference>
<dbReference type="PANTHER" id="PTHR30341">
    <property type="entry name" value="SODIUM ION/PROTON ANTIPORTER NHAA-RELATED"/>
    <property type="match status" value="1"/>
</dbReference>
<dbReference type="InterPro" id="IPR023171">
    <property type="entry name" value="Na/H_antiporter_dom_sf"/>
</dbReference>
<proteinExistence type="inferred from homology"/>
<keyword evidence="5" id="KW-0472">Membrane</keyword>
<dbReference type="GO" id="GO:0015385">
    <property type="term" value="F:sodium:proton antiporter activity"/>
    <property type="evidence" value="ECO:0007669"/>
    <property type="project" value="TreeGrafter"/>
</dbReference>
<dbReference type="OrthoDB" id="496974at2759"/>
<evidence type="ECO:0000256" key="4">
    <source>
        <dbReference type="ARBA" id="ARBA00022989"/>
    </source>
</evidence>
<evidence type="ECO:0000313" key="6">
    <source>
        <dbReference type="EMBL" id="CAD7237718.1"/>
    </source>
</evidence>
<evidence type="ECO:0000256" key="2">
    <source>
        <dbReference type="ARBA" id="ARBA00022475"/>
    </source>
</evidence>
<name>A0A7R8WYS8_9CRUS</name>
<sequence length="350" mass="37345">MLAGGLSDPKRAVLPIAAALGGMLVPAFIYFCFNLGTDSLSGWGIPMATDIAFSLAVLSTLGKRVPFGIRLFLTAFAIADDLGAILVIALFYTPSIHFYWLLIAAGVVVLLYILNRFWVLNILPYCLLGLVLWFAVSHAGLHATIAGVILAMFIPAAGRYDTDLFIDLVKKRVAKIQCSDGSCGSSIMANQRHLIAVQEIELACKKVATPLQRLEHSLSSWVGFLVLPLFALSNAGVVLNSIDISTAVVHPITLGVALGLVLGKPVGIFSFTYLTTKLLKVDLIQGVTWRHIFGASCLGGIGFTMSLFIAGLSYSTPAYLEYSKIGIIAGSFLCGCLGYLVLLGAKKVKA</sequence>
<comment type="subcellular location">
    <subcellularLocation>
        <location evidence="1">Cell inner membrane</location>
        <topology evidence="1">Multi-pass membrane protein</topology>
    </subcellularLocation>
</comment>
<accession>A0A7R8WYS8</accession>
<dbReference type="EMBL" id="OB691145">
    <property type="protein sequence ID" value="CAD7237718.1"/>
    <property type="molecule type" value="Genomic_DNA"/>
</dbReference>
<dbReference type="Pfam" id="PF06965">
    <property type="entry name" value="Na_H_antiport_1"/>
    <property type="match status" value="1"/>
</dbReference>
<gene>
    <name evidence="6" type="ORF">CTOB1V02_LOCUS15533</name>
</gene>
<reference evidence="6" key="1">
    <citation type="submission" date="2020-11" db="EMBL/GenBank/DDBJ databases">
        <authorList>
            <person name="Tran Van P."/>
        </authorList>
    </citation>
    <scope>NUCLEOTIDE SEQUENCE</scope>
</reference>
<evidence type="ECO:0000256" key="3">
    <source>
        <dbReference type="ARBA" id="ARBA00022692"/>
    </source>
</evidence>
<dbReference type="InterPro" id="IPR004670">
    <property type="entry name" value="NhaA"/>
</dbReference>
<organism evidence="6">
    <name type="scientific">Cyprideis torosa</name>
    <dbReference type="NCBI Taxonomy" id="163714"/>
    <lineage>
        <taxon>Eukaryota</taxon>
        <taxon>Metazoa</taxon>
        <taxon>Ecdysozoa</taxon>
        <taxon>Arthropoda</taxon>
        <taxon>Crustacea</taxon>
        <taxon>Oligostraca</taxon>
        <taxon>Ostracoda</taxon>
        <taxon>Podocopa</taxon>
        <taxon>Podocopida</taxon>
        <taxon>Cytherocopina</taxon>
        <taxon>Cytheroidea</taxon>
        <taxon>Cytherideidae</taxon>
        <taxon>Cyprideis</taxon>
    </lineage>
</organism>
<dbReference type="PANTHER" id="PTHR30341:SF0">
    <property type="entry name" value="NA(+)_H(+) ANTIPORTER NHAA"/>
    <property type="match status" value="1"/>
</dbReference>
<keyword evidence="4" id="KW-1133">Transmembrane helix</keyword>
<dbReference type="AlphaFoldDB" id="A0A7R8WYS8"/>
<dbReference type="Gene3D" id="1.20.1530.10">
    <property type="entry name" value="Na+/H+ antiporter like domain"/>
    <property type="match status" value="1"/>
</dbReference>
<dbReference type="NCBIfam" id="TIGR00773">
    <property type="entry name" value="NhaA"/>
    <property type="match status" value="1"/>
</dbReference>
<dbReference type="GO" id="GO:0006885">
    <property type="term" value="P:regulation of pH"/>
    <property type="evidence" value="ECO:0007669"/>
    <property type="project" value="InterPro"/>
</dbReference>